<sequence>MPLLEQYPSQTKLFGRERPIHEIFGGGRVADLVLWRNKQLSGGVLAIATLIWILFEVMEYNFITLMCHIAIAVLLFIFIWANAAALLEKPPPQLPDIILSEQAFKKVSLVFQEELNLFLSFLHEIAIGKNLKLFLLTIAGLWIVSVMGNYFNPLSFLYFGYLCIQTLPVMYEQYENDVDSLAYQVVHDAKKLFMRFNENVLNKIPRGPVKEKKFN</sequence>
<name>A0ACB7W4L5_DIOAL</name>
<dbReference type="EMBL" id="CM037015">
    <property type="protein sequence ID" value="KAH7682563.1"/>
    <property type="molecule type" value="Genomic_DNA"/>
</dbReference>
<evidence type="ECO:0000313" key="1">
    <source>
        <dbReference type="EMBL" id="KAH7682563.1"/>
    </source>
</evidence>
<proteinExistence type="predicted"/>
<gene>
    <name evidence="1" type="ORF">IHE45_05G129800</name>
</gene>
<reference evidence="2" key="1">
    <citation type="journal article" date="2022" name="Nat. Commun.">
        <title>Chromosome evolution and the genetic basis of agronomically important traits in greater yam.</title>
        <authorList>
            <person name="Bredeson J.V."/>
            <person name="Lyons J.B."/>
            <person name="Oniyinde I.O."/>
            <person name="Okereke N.R."/>
            <person name="Kolade O."/>
            <person name="Nnabue I."/>
            <person name="Nwadili C.O."/>
            <person name="Hribova E."/>
            <person name="Parker M."/>
            <person name="Nwogha J."/>
            <person name="Shu S."/>
            <person name="Carlson J."/>
            <person name="Kariba R."/>
            <person name="Muthemba S."/>
            <person name="Knop K."/>
            <person name="Barton G.J."/>
            <person name="Sherwood A.V."/>
            <person name="Lopez-Montes A."/>
            <person name="Asiedu R."/>
            <person name="Jamnadass R."/>
            <person name="Muchugi A."/>
            <person name="Goodstein D."/>
            <person name="Egesi C.N."/>
            <person name="Featherston J."/>
            <person name="Asfaw A."/>
            <person name="Simpson G.G."/>
            <person name="Dolezel J."/>
            <person name="Hendre P.S."/>
            <person name="Van Deynze A."/>
            <person name="Kumar P.L."/>
            <person name="Obidiegwu J.E."/>
            <person name="Bhattacharjee R."/>
            <person name="Rokhsar D.S."/>
        </authorList>
    </citation>
    <scope>NUCLEOTIDE SEQUENCE [LARGE SCALE GENOMIC DNA]</scope>
    <source>
        <strain evidence="2">cv. TDa95/00328</strain>
    </source>
</reference>
<comment type="caution">
    <text evidence="1">The sequence shown here is derived from an EMBL/GenBank/DDBJ whole genome shotgun (WGS) entry which is preliminary data.</text>
</comment>
<evidence type="ECO:0000313" key="2">
    <source>
        <dbReference type="Proteomes" id="UP000827976"/>
    </source>
</evidence>
<keyword evidence="2" id="KW-1185">Reference proteome</keyword>
<protein>
    <submittedName>
        <fullName evidence="1">Reticulon domain-containing protein</fullName>
    </submittedName>
</protein>
<accession>A0ACB7W4L5</accession>
<organism evidence="1 2">
    <name type="scientific">Dioscorea alata</name>
    <name type="common">Purple yam</name>
    <dbReference type="NCBI Taxonomy" id="55571"/>
    <lineage>
        <taxon>Eukaryota</taxon>
        <taxon>Viridiplantae</taxon>
        <taxon>Streptophyta</taxon>
        <taxon>Embryophyta</taxon>
        <taxon>Tracheophyta</taxon>
        <taxon>Spermatophyta</taxon>
        <taxon>Magnoliopsida</taxon>
        <taxon>Liliopsida</taxon>
        <taxon>Dioscoreales</taxon>
        <taxon>Dioscoreaceae</taxon>
        <taxon>Dioscorea</taxon>
    </lineage>
</organism>
<dbReference type="Proteomes" id="UP000827976">
    <property type="component" value="Chromosome 5"/>
</dbReference>